<keyword evidence="3" id="KW-1185">Reference proteome</keyword>
<protein>
    <submittedName>
        <fullName evidence="2">Uncharacterized protein</fullName>
    </submittedName>
</protein>
<proteinExistence type="predicted"/>
<evidence type="ECO:0000256" key="1">
    <source>
        <dbReference type="SAM" id="MobiDB-lite"/>
    </source>
</evidence>
<sequence>MIFIPPDKSGGNSESGGNSKSGGNSELFEL</sequence>
<gene>
    <name evidence="2" type="ORF">BXY64_0483</name>
</gene>
<feature type="compositionally biased region" description="Low complexity" evidence="1">
    <location>
        <begin position="8"/>
        <end position="30"/>
    </location>
</feature>
<dbReference type="Proteomes" id="UP000284531">
    <property type="component" value="Unassembled WGS sequence"/>
</dbReference>
<feature type="region of interest" description="Disordered" evidence="1">
    <location>
        <begin position="1"/>
        <end position="30"/>
    </location>
</feature>
<organism evidence="2 3">
    <name type="scientific">Marinifilum flexuosum</name>
    <dbReference type="NCBI Taxonomy" id="1117708"/>
    <lineage>
        <taxon>Bacteria</taxon>
        <taxon>Pseudomonadati</taxon>
        <taxon>Bacteroidota</taxon>
        <taxon>Bacteroidia</taxon>
        <taxon>Marinilabiliales</taxon>
        <taxon>Marinifilaceae</taxon>
    </lineage>
</organism>
<evidence type="ECO:0000313" key="3">
    <source>
        <dbReference type="Proteomes" id="UP000284531"/>
    </source>
</evidence>
<evidence type="ECO:0000313" key="2">
    <source>
        <dbReference type="EMBL" id="RKE03478.1"/>
    </source>
</evidence>
<comment type="caution">
    <text evidence="2">The sequence shown here is derived from an EMBL/GenBank/DDBJ whole genome shotgun (WGS) entry which is preliminary data.</text>
</comment>
<reference evidence="2 3" key="1">
    <citation type="submission" date="2018-09" db="EMBL/GenBank/DDBJ databases">
        <title>Genomic Encyclopedia of Archaeal and Bacterial Type Strains, Phase II (KMG-II): from individual species to whole genera.</title>
        <authorList>
            <person name="Goeker M."/>
        </authorList>
    </citation>
    <scope>NUCLEOTIDE SEQUENCE [LARGE SCALE GENOMIC DNA]</scope>
    <source>
        <strain evidence="2 3">DSM 21950</strain>
    </source>
</reference>
<dbReference type="EMBL" id="RAPQ01000008">
    <property type="protein sequence ID" value="RKE03478.1"/>
    <property type="molecule type" value="Genomic_DNA"/>
</dbReference>
<name>A0A419X6U9_9BACT</name>
<accession>A0A419X6U9</accession>
<dbReference type="AlphaFoldDB" id="A0A419X6U9"/>